<dbReference type="InterPro" id="IPR027417">
    <property type="entry name" value="P-loop_NTPase"/>
</dbReference>
<organism evidence="5">
    <name type="scientific">Arabidopsis thaliana</name>
    <name type="common">Mouse-ear cress</name>
    <dbReference type="NCBI Taxonomy" id="3702"/>
    <lineage>
        <taxon>Eukaryota</taxon>
        <taxon>Viridiplantae</taxon>
        <taxon>Streptophyta</taxon>
        <taxon>Embryophyta</taxon>
        <taxon>Tracheophyta</taxon>
        <taxon>Spermatophyta</taxon>
        <taxon>Magnoliopsida</taxon>
        <taxon>eudicotyledons</taxon>
        <taxon>Gunneridae</taxon>
        <taxon>Pentapetalae</taxon>
        <taxon>rosids</taxon>
        <taxon>malvids</taxon>
        <taxon>Brassicales</taxon>
        <taxon>Brassicaceae</taxon>
        <taxon>Camelineae</taxon>
        <taxon>Arabidopsis</taxon>
    </lineage>
</organism>
<proteinExistence type="inferred from homology"/>
<keyword evidence="1" id="KW-0067">ATP-binding</keyword>
<feature type="domain" description="DNA helicase Pif1-like 2B" evidence="4">
    <location>
        <begin position="916"/>
        <end position="962"/>
    </location>
</feature>
<keyword evidence="1" id="KW-0347">Helicase</keyword>
<dbReference type="AlphaFoldDB" id="Q9M3F4"/>
<evidence type="ECO:0000256" key="1">
    <source>
        <dbReference type="RuleBase" id="RU363044"/>
    </source>
</evidence>
<keyword evidence="1" id="KW-0227">DNA damage</keyword>
<dbReference type="Pfam" id="PF21530">
    <property type="entry name" value="Pif1_2B_dom"/>
    <property type="match status" value="1"/>
</dbReference>
<reference evidence="5" key="3">
    <citation type="submission" date="2000-04" db="EMBL/GenBank/DDBJ databases">
        <authorList>
            <person name="EU Arabidopsis sequencing project"/>
        </authorList>
    </citation>
    <scope>NUCLEOTIDE SEQUENCE</scope>
</reference>
<name>Q9M3F4_ARATH</name>
<dbReference type="InterPro" id="IPR049163">
    <property type="entry name" value="Pif1-like_2B_dom"/>
</dbReference>
<sequence length="1018" mass="115154">MTDTNYIPDMNLHRKNHVLYVKILSIWDHHSIICGTPATMILCDVKGNRIDARDFRLKRATSISKYSDYVYEIEFMWHTKMWPISDRSDESSLQFIHADEVESESEDYVTVQRDVSNTSQLHNSPNVRGEVSTPNISARRRQTSKGMPLGSHIPSTYPMSSISMTGCTPFVLRDITNSSVGPHGRMDGTLLTCKQTINDSECLTQEQSSCVNTSILNMPRKSLHIDFARVSSESNVEVKLSSTTADHTSRDEEMYDEMNGINLNEEEELEQNYDISSGEDVGSPIRIQRMDLDEAQDMGTCPSVLSNEAISTEQASHDSIELVKELLTDDDAQGRNYRKHAWIYNMVFAMTSIGGKVDKSMPKGQGPIMFRLQGAIGRKEKDQRTYIRPTTSEVAELIPGDFENGMPDLDIVIQEKITADDIDKMISAEIPDKEKEPELYEVIKKCMIHGPCGAANKNSPCMVDGKCSKNYPKKFEEITKVGKDGFPVYRRKQSHNYVEKSGFRCDNRYVVSYNKILSVRYGAHINVEWCNQNGPTCFAHIKTYNGVVYPTYKTVSFARGILDDDQVYIDSLVDASQFCFGNFLRNFFAMLLLSELELTEAEIKNYTLQEIEKIMLFNGGTITEIENFPQPTRECIDNSNRLIVDEMRYDRQYLTGKHAEWIDMLTPEKRGVYDEITGAVFKDLGGVFFVYGFGGTRKTFIWKTLSAAIRSRGDIVLNVASNGIASLLLEGGRTAHSRFSIPLTPDEYTSCRIKPKSDLANLIRKASLIIWDEAPVMSKWCFESLDKSFSDIIGNKDNKDHCKVLKLTKNMRLLSKDLSEEEAKDIKEFSDWLLAVGNPIEAISHEIYGDPAMLKVNEDQKFFLKRVILSPTNDDVHTINQYMLNNMEGEERIFLSADSIDPSDSDSLKNPVITPDLLNSIKLSGLPHHELRLKIGAPIILLRNLDPKGGLCNGTRLQITQMTIQVLQAKVIIGDRSGDIVLIPLINITPSNMKLPFRMRRRQFPVSLAFAMTINKSQ</sequence>
<feature type="domain" description="DNA helicase Pif1-like DEAD-box helicase" evidence="3">
    <location>
        <begin position="664"/>
        <end position="799"/>
    </location>
</feature>
<keyword evidence="1" id="KW-0234">DNA repair</keyword>
<dbReference type="EC" id="5.6.2.3" evidence="1"/>
<keyword evidence="1" id="KW-0378">Hydrolase</keyword>
<dbReference type="SUPFAM" id="SSF52540">
    <property type="entry name" value="P-loop containing nucleoside triphosphate hydrolases"/>
    <property type="match status" value="2"/>
</dbReference>
<evidence type="ECO:0000259" key="4">
    <source>
        <dbReference type="Pfam" id="PF21530"/>
    </source>
</evidence>
<feature type="compositionally biased region" description="Polar residues" evidence="2">
    <location>
        <begin position="119"/>
        <end position="136"/>
    </location>
</feature>
<accession>Q9M3F4</accession>
<protein>
    <recommendedName>
        <fullName evidence="1">ATP-dependent DNA helicase</fullName>
        <ecNumber evidence="1">5.6.2.3</ecNumber>
    </recommendedName>
</protein>
<dbReference type="Gene3D" id="3.40.50.300">
    <property type="entry name" value="P-loop containing nucleotide triphosphate hydrolases"/>
    <property type="match status" value="1"/>
</dbReference>
<comment type="similarity">
    <text evidence="1">Belongs to the helicase family.</text>
</comment>
<evidence type="ECO:0000256" key="2">
    <source>
        <dbReference type="SAM" id="MobiDB-lite"/>
    </source>
</evidence>
<dbReference type="PIR" id="T47300">
    <property type="entry name" value="T47300"/>
</dbReference>
<feature type="region of interest" description="Disordered" evidence="2">
    <location>
        <begin position="119"/>
        <end position="154"/>
    </location>
</feature>
<dbReference type="GO" id="GO:0043139">
    <property type="term" value="F:5'-3' DNA helicase activity"/>
    <property type="evidence" value="ECO:0007669"/>
    <property type="project" value="UniProtKB-EC"/>
</dbReference>
<dbReference type="GO" id="GO:0016887">
    <property type="term" value="F:ATP hydrolysis activity"/>
    <property type="evidence" value="ECO:0007669"/>
    <property type="project" value="RHEA"/>
</dbReference>
<comment type="catalytic activity">
    <reaction evidence="1">
        <text>ATP + H2O = ADP + phosphate + H(+)</text>
        <dbReference type="Rhea" id="RHEA:13065"/>
        <dbReference type="ChEBI" id="CHEBI:15377"/>
        <dbReference type="ChEBI" id="CHEBI:15378"/>
        <dbReference type="ChEBI" id="CHEBI:30616"/>
        <dbReference type="ChEBI" id="CHEBI:43474"/>
        <dbReference type="ChEBI" id="CHEBI:456216"/>
        <dbReference type="EC" id="5.6.2.3"/>
    </reaction>
</comment>
<dbReference type="InterPro" id="IPR010285">
    <property type="entry name" value="DNA_helicase_pif1-like_DEAD"/>
</dbReference>
<dbReference type="GO" id="GO:0006281">
    <property type="term" value="P:DNA repair"/>
    <property type="evidence" value="ECO:0007669"/>
    <property type="project" value="UniProtKB-KW"/>
</dbReference>
<dbReference type="GO" id="GO:0006310">
    <property type="term" value="P:DNA recombination"/>
    <property type="evidence" value="ECO:0007669"/>
    <property type="project" value="UniProtKB-KW"/>
</dbReference>
<comment type="cofactor">
    <cofactor evidence="1">
        <name>Mg(2+)</name>
        <dbReference type="ChEBI" id="CHEBI:18420"/>
    </cofactor>
</comment>
<dbReference type="Pfam" id="PF05970">
    <property type="entry name" value="PIF1"/>
    <property type="match status" value="2"/>
</dbReference>
<dbReference type="GO" id="GO:0005524">
    <property type="term" value="F:ATP binding"/>
    <property type="evidence" value="ECO:0007669"/>
    <property type="project" value="UniProtKB-KW"/>
</dbReference>
<keyword evidence="1" id="KW-0233">DNA recombination</keyword>
<reference key="2">
    <citation type="journal article" date="2000" name="Nature">
        <title>Sequence and analysis of chromosome 3 of the plant Arabidopsis thaliana.</title>
        <authorList>
            <consortium name="European Union Chromosome 3 Arabidopsis Sequencing Consortium"/>
            <consortium name="Institute for Genomic Research"/>
            <consortium name="Kazusa DNA Research Institute"/>
            <person name="Salanoubat M."/>
            <person name="Lemcke K."/>
            <person name="Rieger M."/>
            <person name="Ansorge W."/>
            <person name="Unseld M."/>
            <person name="Fartmann B."/>
            <person name="Valle G."/>
            <person name="Blocker H."/>
            <person name="Perez-Alonso M."/>
            <person name="Obermaier B."/>
            <person name="Delseny M."/>
            <person name="Boutry M."/>
            <person name="Grivell L.A."/>
            <person name="Mache R."/>
            <person name="Puigdomenech P."/>
            <person name="De Simone V."/>
            <person name="Choisne N."/>
            <person name="Artiguenave F."/>
            <person name="Robert C."/>
            <person name="Brottier P."/>
            <person name="Wincker P."/>
            <person name="Cattolico L."/>
            <person name="Weissenbach J."/>
            <person name="Saurin W."/>
            <person name="Quetier F."/>
            <person name="Schafer M."/>
            <person name="Muller-Auer S."/>
            <person name="Gabel C."/>
            <person name="Fuchs M."/>
            <person name="Benes V."/>
            <person name="Wurmbach E."/>
            <person name="Drzonek H."/>
            <person name="Erfle H."/>
            <person name="Jordan N."/>
            <person name="Bangert S."/>
            <person name="Wiedelmann R."/>
            <person name="Kranz H."/>
            <person name="Voss H."/>
            <person name="Holland R."/>
            <person name="Brandt P."/>
            <person name="Nyakatura G."/>
            <person name="Vezzi A."/>
            <person name="D'Angelo M."/>
            <person name="Pallavicini A."/>
            <person name="Toppo S."/>
            <person name="Simionati B."/>
            <person name="Conrad A."/>
            <person name="Hornischer K."/>
            <person name="Kauer G."/>
            <person name="Lohnert T.H."/>
            <person name="Nordsiek G."/>
            <person name="Reichelt J."/>
            <person name="Scharfe M."/>
            <person name="Schon O."/>
            <person name="Bargues M."/>
            <person name="Terol J."/>
            <person name="Climent J."/>
            <person name="Navarro P."/>
            <person name="Collado C."/>
            <person name="Perez-Perez A."/>
            <person name="Ottenwalder B."/>
            <person name="Duchemin D."/>
            <person name="Cooke R."/>
            <person name="Laudie M."/>
            <person name="Berger-Llauro C."/>
            <person name="Purnelle B."/>
            <person name="Masuy D."/>
            <person name="de Haan M."/>
            <person name="Maarse A.C."/>
            <person name="Alcaraz J.P."/>
            <person name="Cottet A."/>
            <person name="Casacuberta E."/>
            <person name="Monfort A."/>
            <person name="Argiriou A."/>
            <person name="flores M."/>
            <person name="Liguori R."/>
            <person name="Vitale D."/>
            <person name="Mannhaupt G."/>
            <person name="Haase D."/>
            <person name="Schoof H."/>
            <person name="Rudd S."/>
            <person name="Zaccaria P."/>
            <person name="Mewes H.W."/>
            <person name="Mayer K.F."/>
            <person name="Kaul S."/>
            <person name="Town C.D."/>
            <person name="Koo H.L."/>
            <person name="Tallon L.J."/>
            <person name="Jenkins J."/>
            <person name="Rooney T."/>
            <person name="Rizzo M."/>
            <person name="Walts A."/>
            <person name="Utterback T."/>
            <person name="Fujii C.Y."/>
            <person name="Shea T.P."/>
            <person name="Creasy T.H."/>
            <person name="Haas B."/>
            <person name="Maiti R."/>
            <person name="Wu D."/>
            <person name="Peterson J."/>
            <person name="Van Aken S."/>
            <person name="Pai G."/>
            <person name="Militscher J."/>
            <person name="Sellers P."/>
            <person name="Gill J.E."/>
            <person name="Feldblyum T.V."/>
            <person name="Preuss D."/>
            <person name="Lin X."/>
            <person name="Nierman W.C."/>
            <person name="Salzberg S.L."/>
            <person name="White O."/>
            <person name="Venter J.C."/>
            <person name="Fraser C.M."/>
            <person name="Kaneko T."/>
            <person name="Nakamura Y."/>
            <person name="Sato S."/>
            <person name="Kato T."/>
            <person name="Asamizu E."/>
            <person name="Sasamoto S."/>
            <person name="Kimura T."/>
            <person name="Idesawa K."/>
            <person name="Kawashima K."/>
            <person name="Kishida Y."/>
            <person name="Kiyokawa C."/>
            <person name="Kohara M."/>
            <person name="Matsumoto M."/>
            <person name="Matsuno A."/>
            <person name="Muraki A."/>
            <person name="Nakayama S."/>
            <person name="Nakazaki N."/>
            <person name="Shinpo S."/>
            <person name="Takeuchi C."/>
            <person name="Wada T."/>
            <person name="Watanabe A."/>
            <person name="Yamada M."/>
            <person name="Yasuda M."/>
            <person name="Tabata S."/>
        </authorList>
    </citation>
    <scope>NUCLEOTIDE SEQUENCE [LARGE SCALE GENOMIC DNA]</scope>
    <source>
        <strain>cv. Columbia</strain>
    </source>
</reference>
<dbReference type="PANTHER" id="PTHR10492:SF101">
    <property type="entry name" value="ATP-DEPENDENT DNA HELICASE"/>
    <property type="match status" value="1"/>
</dbReference>
<dbReference type="EMBL" id="AL132909">
    <property type="protein sequence ID" value="CAB87734.1"/>
    <property type="molecule type" value="Genomic_DNA"/>
</dbReference>
<reference evidence="5" key="1">
    <citation type="submission" date="1999-11" db="EMBL/GenBank/DDBJ databases">
        <authorList>
            <person name="Nyakatura G."/>
            <person name="Fartmann B."/>
            <person name="Dauner D."/>
            <person name="Sterr W."/>
            <person name="Holland R."/>
            <person name="Weichselgartner M."/>
            <person name="Mewes H.W."/>
            <person name="Rudd S."/>
            <person name="Lemcke K."/>
            <person name="Mayer K.F.X."/>
            <person name="Quetier F."/>
            <person name="Salanoubat M."/>
        </authorList>
    </citation>
    <scope>NUCLEOTIDE SEQUENCE</scope>
</reference>
<dbReference type="GO" id="GO:0000723">
    <property type="term" value="P:telomere maintenance"/>
    <property type="evidence" value="ECO:0007669"/>
    <property type="project" value="InterPro"/>
</dbReference>
<feature type="domain" description="DNA helicase Pif1-like DEAD-box helicase" evidence="3">
    <location>
        <begin position="800"/>
        <end position="838"/>
    </location>
</feature>
<evidence type="ECO:0000313" key="5">
    <source>
        <dbReference type="EMBL" id="CAB87734.1"/>
    </source>
</evidence>
<keyword evidence="1" id="KW-0547">Nucleotide-binding</keyword>
<dbReference type="PANTHER" id="PTHR10492">
    <property type="match status" value="1"/>
</dbReference>
<evidence type="ECO:0000259" key="3">
    <source>
        <dbReference type="Pfam" id="PF05970"/>
    </source>
</evidence>
<gene>
    <name evidence="5" type="primary">T14K23_130</name>
</gene>